<accession>A0A174FNL2</accession>
<proteinExistence type="predicted"/>
<reference evidence="1 2" key="1">
    <citation type="submission" date="2015-09" db="EMBL/GenBank/DDBJ databases">
        <authorList>
            <consortium name="Pathogen Informatics"/>
        </authorList>
    </citation>
    <scope>NUCLEOTIDE SEQUENCE [LARGE SCALE GENOMIC DNA]</scope>
    <source>
        <strain evidence="1 2">2789STDY5608840</strain>
    </source>
</reference>
<dbReference type="AlphaFoldDB" id="A0A174FNL2"/>
<organism evidence="1 2">
    <name type="scientific">Bacteroides finegoldii</name>
    <dbReference type="NCBI Taxonomy" id="338188"/>
    <lineage>
        <taxon>Bacteria</taxon>
        <taxon>Pseudomonadati</taxon>
        <taxon>Bacteroidota</taxon>
        <taxon>Bacteroidia</taxon>
        <taxon>Bacteroidales</taxon>
        <taxon>Bacteroidaceae</taxon>
        <taxon>Bacteroides</taxon>
    </lineage>
</organism>
<sequence length="112" mass="13184">MGTIFSSIAIKNYKEKDWVAMIRNHFCIRLLDETLPNWMLELLDSQKELSKGILKSSRSELLNILFRFSLPFPLKIENLIYLINRLSIFNEEISSKENLIIKKQLDRIGINN</sequence>
<name>A0A174FNL2_9BACE</name>
<dbReference type="STRING" id="338188.ERS852397_02210"/>
<protein>
    <submittedName>
        <fullName evidence="1">Uncharacterized protein</fullName>
    </submittedName>
</protein>
<evidence type="ECO:0000313" key="2">
    <source>
        <dbReference type="Proteomes" id="UP000095517"/>
    </source>
</evidence>
<dbReference type="EMBL" id="CYZH01000010">
    <property type="protein sequence ID" value="CUO51773.1"/>
    <property type="molecule type" value="Genomic_DNA"/>
</dbReference>
<evidence type="ECO:0000313" key="1">
    <source>
        <dbReference type="EMBL" id="CUO51773.1"/>
    </source>
</evidence>
<dbReference type="Proteomes" id="UP000095517">
    <property type="component" value="Unassembled WGS sequence"/>
</dbReference>
<gene>
    <name evidence="1" type="ORF">ERS852397_02210</name>
</gene>